<comment type="caution">
    <text evidence="3">The sequence shown here is derived from an EMBL/GenBank/DDBJ whole genome shotgun (WGS) entry which is preliminary data.</text>
</comment>
<name>A0A7X6DMT4_9BACT</name>
<evidence type="ECO:0000313" key="3">
    <source>
        <dbReference type="EMBL" id="NKE69997.1"/>
    </source>
</evidence>
<proteinExistence type="inferred from homology"/>
<dbReference type="InterPro" id="IPR007055">
    <property type="entry name" value="BON_dom"/>
</dbReference>
<dbReference type="EMBL" id="VTOW01000001">
    <property type="protein sequence ID" value="NKE69997.1"/>
    <property type="molecule type" value="Genomic_DNA"/>
</dbReference>
<dbReference type="Gene3D" id="3.30.1340.30">
    <property type="match status" value="1"/>
</dbReference>
<evidence type="ECO:0000313" key="4">
    <source>
        <dbReference type="Proteomes" id="UP000534783"/>
    </source>
</evidence>
<dbReference type="Pfam" id="PF04972">
    <property type="entry name" value="BON"/>
    <property type="match status" value="1"/>
</dbReference>
<sequence length="380" mass="41364">MNRGLSMIGGVGLGAALAYLYDPEMGNRRRAMIRDKAVRALNKTGDAVEATARDVQHRLIGTVSELRSRVEEAGEEVGDELLEARVRAKLGMVSSHPGAIEVRVNDGKVTLSGPILAEEVDYVLSAVPSVRGVKEVENQLEVHQTSDNVPSLQGGTPRKPPQFELMQEHWSPTARTLMGITGTVLTLYGWRRDGFFRTIVGTIGLGALARSVTNMPMKRIVGVGAGHRAVDIQKTINIAAPVEKVFEFWNNFQNFPKFMSNVREVQTQGEDRSHWIVSGPAGVPVEWDAEITERIPNKIIAWKTVPGATVEHAGIVRFDPNPDGTTRVEIRMSYNPPAGAIGHVVASLFGADPKSEMDADLARMKTLIETGIRPHDAAAA</sequence>
<dbReference type="PANTHER" id="PTHR33824:SF7">
    <property type="entry name" value="POLYKETIDE CYCLASE_DEHYDRASE AND LIPID TRANSPORT SUPERFAMILY PROTEIN"/>
    <property type="match status" value="1"/>
</dbReference>
<dbReference type="AlphaFoldDB" id="A0A7X6DMT4"/>
<organism evidence="3 4">
    <name type="scientific">Candidatus Manganitrophus noduliformans</name>
    <dbReference type="NCBI Taxonomy" id="2606439"/>
    <lineage>
        <taxon>Bacteria</taxon>
        <taxon>Pseudomonadati</taxon>
        <taxon>Nitrospirota</taxon>
        <taxon>Nitrospiria</taxon>
        <taxon>Candidatus Troglogloeales</taxon>
        <taxon>Candidatus Manganitrophaceae</taxon>
        <taxon>Candidatus Manganitrophus</taxon>
    </lineage>
</organism>
<dbReference type="PROSITE" id="PS50914">
    <property type="entry name" value="BON"/>
    <property type="match status" value="1"/>
</dbReference>
<protein>
    <submittedName>
        <fullName evidence="3">BON domain-containing protein</fullName>
    </submittedName>
</protein>
<dbReference type="InterPro" id="IPR047137">
    <property type="entry name" value="ORF3"/>
</dbReference>
<reference evidence="3 4" key="1">
    <citation type="journal article" date="2020" name="Nature">
        <title>Bacterial chemolithoautotrophy via manganese oxidation.</title>
        <authorList>
            <person name="Yu H."/>
            <person name="Leadbetter J.R."/>
        </authorList>
    </citation>
    <scope>NUCLEOTIDE SEQUENCE [LARGE SCALE GENOMIC DNA]</scope>
    <source>
        <strain evidence="3 4">Mn-1</strain>
    </source>
</reference>
<keyword evidence="4" id="KW-1185">Reference proteome</keyword>
<dbReference type="PANTHER" id="PTHR33824">
    <property type="entry name" value="POLYKETIDE CYCLASE/DEHYDRASE AND LIPID TRANSPORT SUPERFAMILY PROTEIN"/>
    <property type="match status" value="1"/>
</dbReference>
<dbReference type="Gene3D" id="3.30.530.20">
    <property type="match status" value="1"/>
</dbReference>
<dbReference type="Pfam" id="PF03364">
    <property type="entry name" value="Polyketide_cyc"/>
    <property type="match status" value="1"/>
</dbReference>
<dbReference type="RefSeq" id="WP_168058270.1">
    <property type="nucleotide sequence ID" value="NZ_VTOW01000001.1"/>
</dbReference>
<feature type="domain" description="BON" evidence="2">
    <location>
        <begin position="78"/>
        <end position="144"/>
    </location>
</feature>
<comment type="similarity">
    <text evidence="1">Belongs to the ribosome association toxin RatA family.</text>
</comment>
<dbReference type="Proteomes" id="UP000534783">
    <property type="component" value="Unassembled WGS sequence"/>
</dbReference>
<dbReference type="InterPro" id="IPR023393">
    <property type="entry name" value="START-like_dom_sf"/>
</dbReference>
<dbReference type="InterPro" id="IPR005031">
    <property type="entry name" value="COQ10_START"/>
</dbReference>
<gene>
    <name evidence="3" type="ORF">MNODULE_04470</name>
</gene>
<dbReference type="CDD" id="cd07817">
    <property type="entry name" value="SRPBCC_8"/>
    <property type="match status" value="1"/>
</dbReference>
<accession>A0A7X6DMT4</accession>
<evidence type="ECO:0000256" key="1">
    <source>
        <dbReference type="ARBA" id="ARBA00008918"/>
    </source>
</evidence>
<dbReference type="SUPFAM" id="SSF55961">
    <property type="entry name" value="Bet v1-like"/>
    <property type="match status" value="1"/>
</dbReference>
<evidence type="ECO:0000259" key="2">
    <source>
        <dbReference type="PROSITE" id="PS50914"/>
    </source>
</evidence>